<name>A0A224VIN1_9LACO</name>
<dbReference type="GO" id="GO:0016813">
    <property type="term" value="F:hydrolase activity, acting on carbon-nitrogen (but not peptide) bonds, in linear amidines"/>
    <property type="evidence" value="ECO:0007669"/>
    <property type="project" value="InterPro"/>
</dbReference>
<comment type="caution">
    <text evidence="2">The sequence shown here is derived from an EMBL/GenBank/DDBJ whole genome shotgun (WGS) entry which is preliminary data.</text>
</comment>
<evidence type="ECO:0000313" key="2">
    <source>
        <dbReference type="EMBL" id="GAW72134.1"/>
    </source>
</evidence>
<dbReference type="SUPFAM" id="SSF53187">
    <property type="entry name" value="Zn-dependent exopeptidases"/>
    <property type="match status" value="1"/>
</dbReference>
<dbReference type="PANTHER" id="PTHR32494">
    <property type="entry name" value="ALLANTOATE DEIMINASE-RELATED"/>
    <property type="match status" value="1"/>
</dbReference>
<dbReference type="Proteomes" id="UP000294668">
    <property type="component" value="Unassembled WGS sequence"/>
</dbReference>
<dbReference type="PANTHER" id="PTHR32494:SF5">
    <property type="entry name" value="ALLANTOATE AMIDOHYDROLASE"/>
    <property type="match status" value="1"/>
</dbReference>
<dbReference type="Proteomes" id="UP000214739">
    <property type="component" value="Unassembled WGS sequence"/>
</dbReference>
<reference evidence="3 5" key="2">
    <citation type="journal article" date="2019" name="Appl. Microbiol. Biotechnol.">
        <title>Uncovering carbohydrate metabolism through a genotype-phenotype association study of 56 lactic acid bacteria genomes.</title>
        <authorList>
            <person name="Buron-Moles G."/>
            <person name="Chailyan A."/>
            <person name="Dolejs I."/>
            <person name="Forster J."/>
            <person name="Miks M.H."/>
        </authorList>
    </citation>
    <scope>NUCLEOTIDE SEQUENCE [LARGE SCALE GENOMIC DNA]</scope>
    <source>
        <strain evidence="3 5">DSM 10551</strain>
    </source>
</reference>
<accession>A0A224VIN1</accession>
<dbReference type="InterPro" id="IPR010158">
    <property type="entry name" value="Amidase_Cbmase"/>
</dbReference>
<dbReference type="EMBL" id="PUFL01000054">
    <property type="protein sequence ID" value="TDG91638.1"/>
    <property type="molecule type" value="Genomic_DNA"/>
</dbReference>
<gene>
    <name evidence="2" type="primary">allC_2</name>
    <name evidence="3" type="ORF">C5L28_001461</name>
    <name evidence="2" type="ORF">LPKJCM_01244</name>
</gene>
<evidence type="ECO:0000256" key="1">
    <source>
        <dbReference type="ARBA" id="ARBA00022801"/>
    </source>
</evidence>
<proteinExistence type="predicted"/>
<evidence type="ECO:0000313" key="3">
    <source>
        <dbReference type="EMBL" id="TDG91638.1"/>
    </source>
</evidence>
<reference evidence="3" key="3">
    <citation type="submission" date="2019-02" db="EMBL/GenBank/DDBJ databases">
        <authorList>
            <person name="Buron G."/>
            <person name="Chaylann A."/>
            <person name="Dolejs I."/>
            <person name="Forster J."/>
            <person name="Miks M.H."/>
        </authorList>
    </citation>
    <scope>NUCLEOTIDE SEQUENCE</scope>
    <source>
        <strain evidence="3">DSM 10551</strain>
    </source>
</reference>
<reference evidence="2 4" key="1">
    <citation type="journal article" date="2017" name="Biosci Microbiota Food Health">
        <title>Genomic characterization reconfirms the taxonomic status of Lactobacillus parakefiri.</title>
        <authorList>
            <person name="Tanizawa Y."/>
            <person name="Kobayashi H."/>
            <person name="Kaminuma E."/>
            <person name="Sakamoto M."/>
            <person name="Ohkuma M."/>
            <person name="Nakamura Y."/>
            <person name="Arita M."/>
            <person name="Tohno M."/>
        </authorList>
    </citation>
    <scope>NUCLEOTIDE SEQUENCE [LARGE SCALE GENOMIC DNA]</scope>
    <source>
        <strain evidence="2 4">JCM 8573</strain>
    </source>
</reference>
<dbReference type="RefSeq" id="WP_225364145.1">
    <property type="nucleotide sequence ID" value="NZ_BAAAXO010000008.1"/>
</dbReference>
<evidence type="ECO:0000313" key="4">
    <source>
        <dbReference type="Proteomes" id="UP000214739"/>
    </source>
</evidence>
<protein>
    <submittedName>
        <fullName evidence="2">Allantoate amidohydrolase</fullName>
    </submittedName>
</protein>
<evidence type="ECO:0000313" key="5">
    <source>
        <dbReference type="Proteomes" id="UP000294668"/>
    </source>
</evidence>
<dbReference type="Gene3D" id="3.40.630.10">
    <property type="entry name" value="Zn peptidases"/>
    <property type="match status" value="1"/>
</dbReference>
<dbReference type="AlphaFoldDB" id="A0A224VIN1"/>
<keyword evidence="5" id="KW-1185">Reference proteome</keyword>
<organism evidence="2 4">
    <name type="scientific">Lentilactobacillus parakefiri</name>
    <dbReference type="NCBI Taxonomy" id="152332"/>
    <lineage>
        <taxon>Bacteria</taxon>
        <taxon>Bacillati</taxon>
        <taxon>Bacillota</taxon>
        <taxon>Bacilli</taxon>
        <taxon>Lactobacillales</taxon>
        <taxon>Lactobacillaceae</taxon>
        <taxon>Lentilactobacillus</taxon>
    </lineage>
</organism>
<dbReference type="EMBL" id="BDGB01000057">
    <property type="protein sequence ID" value="GAW72134.1"/>
    <property type="molecule type" value="Genomic_DNA"/>
</dbReference>
<keyword evidence="1 2" id="KW-0378">Hydrolase</keyword>
<sequence>MTTTQLTQLAHRLDTINQFKTNEVGQNRLVYSPTWVEAQRQVIKWGFELGFQVSVDDFGTAYLDMSGTTTSKTVIATGSHIDTVAQGENMTVYMAFSVVFRQLRTSLQNSVARKRPFA</sequence>